<dbReference type="Proteomes" id="UP000439903">
    <property type="component" value="Unassembled WGS sequence"/>
</dbReference>
<organism evidence="1 2">
    <name type="scientific">Gigaspora margarita</name>
    <dbReference type="NCBI Taxonomy" id="4874"/>
    <lineage>
        <taxon>Eukaryota</taxon>
        <taxon>Fungi</taxon>
        <taxon>Fungi incertae sedis</taxon>
        <taxon>Mucoromycota</taxon>
        <taxon>Glomeromycotina</taxon>
        <taxon>Glomeromycetes</taxon>
        <taxon>Diversisporales</taxon>
        <taxon>Gigasporaceae</taxon>
        <taxon>Gigaspora</taxon>
    </lineage>
</organism>
<protein>
    <submittedName>
        <fullName evidence="1">FolC bifunctional protein</fullName>
    </submittedName>
</protein>
<proteinExistence type="predicted"/>
<evidence type="ECO:0000313" key="2">
    <source>
        <dbReference type="Proteomes" id="UP000439903"/>
    </source>
</evidence>
<keyword evidence="2" id="KW-1185">Reference proteome</keyword>
<dbReference type="OrthoDB" id="5212574at2759"/>
<reference evidence="1 2" key="1">
    <citation type="journal article" date="2019" name="Environ. Microbiol.">
        <title>At the nexus of three kingdoms: the genome of the mycorrhizal fungus Gigaspora margarita provides insights into plant, endobacterial and fungal interactions.</title>
        <authorList>
            <person name="Venice F."/>
            <person name="Ghignone S."/>
            <person name="Salvioli di Fossalunga A."/>
            <person name="Amselem J."/>
            <person name="Novero M."/>
            <person name="Xianan X."/>
            <person name="Sedzielewska Toro K."/>
            <person name="Morin E."/>
            <person name="Lipzen A."/>
            <person name="Grigoriev I.V."/>
            <person name="Henrissat B."/>
            <person name="Martin F.M."/>
            <person name="Bonfante P."/>
        </authorList>
    </citation>
    <scope>NUCLEOTIDE SEQUENCE [LARGE SCALE GENOMIC DNA]</scope>
    <source>
        <strain evidence="1 2">BEG34</strain>
    </source>
</reference>
<name>A0A8H4AI01_GIGMA</name>
<sequence length="109" mass="12450">MKTGCKVVITTQIEQVVENLLKKYFDVIGCLHVYFIKPLLNLLHGNRKWSVSTKGDFQLENAATTVLASDLLRKRDLKFSIIANYHGKAYAQRPGRLQWVDVLKSNQTT</sequence>
<gene>
    <name evidence="1" type="ORF">F8M41_020701</name>
</gene>
<dbReference type="EMBL" id="WTPW01000579">
    <property type="protein sequence ID" value="KAF0497407.1"/>
    <property type="molecule type" value="Genomic_DNA"/>
</dbReference>
<evidence type="ECO:0000313" key="1">
    <source>
        <dbReference type="EMBL" id="KAF0497407.1"/>
    </source>
</evidence>
<comment type="caution">
    <text evidence="1">The sequence shown here is derived from an EMBL/GenBank/DDBJ whole genome shotgun (WGS) entry which is preliminary data.</text>
</comment>
<accession>A0A8H4AI01</accession>
<dbReference type="AlphaFoldDB" id="A0A8H4AI01"/>